<keyword evidence="3" id="KW-1185">Reference proteome</keyword>
<feature type="region of interest" description="Disordered" evidence="1">
    <location>
        <begin position="113"/>
        <end position="132"/>
    </location>
</feature>
<gene>
    <name evidence="2" type="ORF">BGW38_009385</name>
</gene>
<name>A0A9P6FJE3_9FUNG</name>
<dbReference type="Proteomes" id="UP000780801">
    <property type="component" value="Unassembled WGS sequence"/>
</dbReference>
<dbReference type="OrthoDB" id="2436967at2759"/>
<accession>A0A9P6FJE3</accession>
<protein>
    <submittedName>
        <fullName evidence="2">Uncharacterized protein</fullName>
    </submittedName>
</protein>
<dbReference type="EMBL" id="JAABOA010006888">
    <property type="protein sequence ID" value="KAF9553421.1"/>
    <property type="molecule type" value="Genomic_DNA"/>
</dbReference>
<dbReference type="AlphaFoldDB" id="A0A9P6FJE3"/>
<sequence length="236" mass="25087">MVSNYDDASSSSSIKSGKSGKSAKSGHSSKISESISTTHTTTPISPPTSGRMNQTTNLNVHFHPNSNGPTRDGRSGSISSSFSGSGPPSPTVLFNPGTANGYGLRTTVGSIGSMGSVPEESSSYASSTSSSYNNNNNNTTHPIRFMSGATNPHLPTVQLEHYRQCLQWLQQTCRPVFMKEFSDVHTVPVPITAANALHPSQIGGTQTVLVANWKQAAQVQILPVDRWGEPQDVLLE</sequence>
<evidence type="ECO:0000313" key="2">
    <source>
        <dbReference type="EMBL" id="KAF9553421.1"/>
    </source>
</evidence>
<feature type="compositionally biased region" description="Low complexity" evidence="1">
    <location>
        <begin position="121"/>
        <end position="132"/>
    </location>
</feature>
<feature type="region of interest" description="Disordered" evidence="1">
    <location>
        <begin position="1"/>
        <end position="98"/>
    </location>
</feature>
<reference evidence="2" key="1">
    <citation type="journal article" date="2020" name="Fungal Divers.">
        <title>Resolving the Mortierellaceae phylogeny through synthesis of multi-gene phylogenetics and phylogenomics.</title>
        <authorList>
            <person name="Vandepol N."/>
            <person name="Liber J."/>
            <person name="Desiro A."/>
            <person name="Na H."/>
            <person name="Kennedy M."/>
            <person name="Barry K."/>
            <person name="Grigoriev I.V."/>
            <person name="Miller A.N."/>
            <person name="O'Donnell K."/>
            <person name="Stajich J.E."/>
            <person name="Bonito G."/>
        </authorList>
    </citation>
    <scope>NUCLEOTIDE SEQUENCE</scope>
    <source>
        <strain evidence="2">KOD1015</strain>
    </source>
</reference>
<feature type="non-terminal residue" evidence="2">
    <location>
        <position position="236"/>
    </location>
</feature>
<proteinExistence type="predicted"/>
<comment type="caution">
    <text evidence="2">The sequence shown here is derived from an EMBL/GenBank/DDBJ whole genome shotgun (WGS) entry which is preliminary data.</text>
</comment>
<evidence type="ECO:0000256" key="1">
    <source>
        <dbReference type="SAM" id="MobiDB-lite"/>
    </source>
</evidence>
<organism evidence="2 3">
    <name type="scientific">Lunasporangiospora selenospora</name>
    <dbReference type="NCBI Taxonomy" id="979761"/>
    <lineage>
        <taxon>Eukaryota</taxon>
        <taxon>Fungi</taxon>
        <taxon>Fungi incertae sedis</taxon>
        <taxon>Mucoromycota</taxon>
        <taxon>Mortierellomycotina</taxon>
        <taxon>Mortierellomycetes</taxon>
        <taxon>Mortierellales</taxon>
        <taxon>Mortierellaceae</taxon>
        <taxon>Lunasporangiospora</taxon>
    </lineage>
</organism>
<feature type="compositionally biased region" description="Low complexity" evidence="1">
    <location>
        <begin position="75"/>
        <end position="86"/>
    </location>
</feature>
<feature type="compositionally biased region" description="Polar residues" evidence="1">
    <location>
        <begin position="51"/>
        <end position="69"/>
    </location>
</feature>
<feature type="compositionally biased region" description="Low complexity" evidence="1">
    <location>
        <begin position="9"/>
        <end position="50"/>
    </location>
</feature>
<evidence type="ECO:0000313" key="3">
    <source>
        <dbReference type="Proteomes" id="UP000780801"/>
    </source>
</evidence>